<dbReference type="EC" id="2.1.1.221" evidence="1"/>
<keyword evidence="4" id="KW-0949">S-adenosyl-L-methionine</keyword>
<evidence type="ECO:0000313" key="11">
    <source>
        <dbReference type="Proteomes" id="UP000604046"/>
    </source>
</evidence>
<accession>A0A812L0A3</accession>
<dbReference type="GO" id="GO:0052905">
    <property type="term" value="F:tRNA (guanosine(9)-N1)-methyltransferase activity"/>
    <property type="evidence" value="ECO:0007669"/>
    <property type="project" value="UniProtKB-EC"/>
</dbReference>
<dbReference type="InterPro" id="IPR007356">
    <property type="entry name" value="tRNA_m1G_MeTrfase_euk"/>
</dbReference>
<dbReference type="Gene3D" id="3.30.1370.210">
    <property type="match status" value="1"/>
</dbReference>
<sequence length="1186" mass="130425">MAAAEASEPTESVPERDGDEADEEDNAEVSEEAEDQEQGAGSRKALKRKLKQEQKAEWKAAQKAKRKQKQQEKRQKPGGRRKGPPLSLSPGTKPGSAEEVKEARAARKAAELDDFRVRAQKGTTVVIDLEWEDSMQPKELKSLIQQVLYCYGANRRASHPVQLVFSGVAEGSKTHAGLSKQSGYDSWEVQKLSGEYVETFPKDKLVYLTADAPKVLRRFDPEKVYVIGGIVDRNRLKGRTFDKAQSQGIASEQLPLSEHIEMGSYSRVLTVNHVLNMILDFQATGDWRGVCERCVPGEVADVEDVPTRAERCTRPSLTLASRKCALQQKRLYIGGGLARMVMQLDSAGVMAGKDDKADANELETWKTAFARARLEACTLLLPEWRGTVEVPAHQSILRGFHTTPCADFQKGYCALHRVRGKTSLCFCFHFDSQRRRAPVDESGRLRYWDVACHSMTTGSPCLDGEDCVFAHSRDEISYHPAKYKTRRCNGKGCRGQEICCFAHGEELRGWAPDLYSYWLLVYGGRRGVTGAGDDLRVQPVGARRKVRFCASYPDVSQCRRGAACEFAHSREEAAIELLTEAQEQQVPEALTEDFFMYQYKTLWCPIGVQHDWQTCVYAHNYQDARRKVSIGYGPQPCPHWAKKDPSLPYNERCPKGLRCPYAHGAKEQLYHPRYFRTVVCRDVRSKACPRAHLCAFFHRRAERRRLANDDDTDYSRPLAEEALPAEWKSEFLRPPFSDAPSEAPLPPGGLMPGGNFDSNPWSQEAQGGWTSGDPENAVSDFVAFFMGFIGHLKASGILADVGMQPMHPAQDLAQAFRFSKDTPRFHGLGDAVDGSNICRTSFVDGEGIMSADASTSLATEVGGMPLRFLCMVGCGAAERSARGASKLDALPARGSAAAGALVSYGRSVEMAVIGDTGDTSGGTTRTSSAPDWRAQKRHTWSGYGIISLISGSSKFFSAQAEAEEDPLEELPVAVNEAVAMGKAGKKKSDKKGFLDGQIGNVFFLTIAAAIGYCRYHQIPIPVLDDLVRKALYGGAGGGSGGADEVLTSFADAKDGKAIATTDLLGQIQRFCGSRGKCTDDYWEAIPKVAEALKKGPGTWDRKPMKKAKANELDGLLVKLAERPQARTDAVWAALRTMSKELLDVTPKSMKESLASRVALKSAKPPDGAVKEEPEPEKEEVVVDDLP</sequence>
<dbReference type="GO" id="GO:0008270">
    <property type="term" value="F:zinc ion binding"/>
    <property type="evidence" value="ECO:0007669"/>
    <property type="project" value="UniProtKB-KW"/>
</dbReference>
<dbReference type="OrthoDB" id="20534at2759"/>
<dbReference type="SMART" id="SM00356">
    <property type="entry name" value="ZnF_C3H1"/>
    <property type="match status" value="4"/>
</dbReference>
<keyword evidence="6" id="KW-0862">Zinc</keyword>
<evidence type="ECO:0000256" key="6">
    <source>
        <dbReference type="PROSITE-ProRule" id="PRU00723"/>
    </source>
</evidence>
<feature type="region of interest" description="Disordered" evidence="7">
    <location>
        <begin position="1"/>
        <end position="109"/>
    </location>
</feature>
<dbReference type="GO" id="GO:0005634">
    <property type="term" value="C:nucleus"/>
    <property type="evidence" value="ECO:0007669"/>
    <property type="project" value="TreeGrafter"/>
</dbReference>
<reference evidence="10" key="1">
    <citation type="submission" date="2021-02" db="EMBL/GenBank/DDBJ databases">
        <authorList>
            <person name="Dougan E. K."/>
            <person name="Rhodes N."/>
            <person name="Thang M."/>
            <person name="Chan C."/>
        </authorList>
    </citation>
    <scope>NUCLEOTIDE SEQUENCE</scope>
</reference>
<feature type="zinc finger region" description="C3H1-type" evidence="6">
    <location>
        <begin position="631"/>
        <end position="666"/>
    </location>
</feature>
<protein>
    <recommendedName>
        <fullName evidence="1">tRNA (guanine(9)-N(1))-methyltransferase</fullName>
        <ecNumber evidence="1">2.1.1.221</ecNumber>
    </recommendedName>
</protein>
<keyword evidence="6" id="KW-0479">Metal-binding</keyword>
<feature type="region of interest" description="Disordered" evidence="7">
    <location>
        <begin position="1155"/>
        <end position="1186"/>
    </location>
</feature>
<dbReference type="CDD" id="cd18089">
    <property type="entry name" value="SPOUT_Trm10-like"/>
    <property type="match status" value="1"/>
</dbReference>
<feature type="compositionally biased region" description="Basic and acidic residues" evidence="7">
    <location>
        <begin position="96"/>
        <end position="109"/>
    </location>
</feature>
<comment type="catalytic activity">
    <reaction evidence="5">
        <text>guanosine(9) in tRNA + S-adenosyl-L-methionine = N(1)-methylguanosine(9) in tRNA + S-adenosyl-L-homocysteine + H(+)</text>
        <dbReference type="Rhea" id="RHEA:43156"/>
        <dbReference type="Rhea" id="RHEA-COMP:10367"/>
        <dbReference type="Rhea" id="RHEA-COMP:10368"/>
        <dbReference type="ChEBI" id="CHEBI:15378"/>
        <dbReference type="ChEBI" id="CHEBI:57856"/>
        <dbReference type="ChEBI" id="CHEBI:59789"/>
        <dbReference type="ChEBI" id="CHEBI:73542"/>
        <dbReference type="ChEBI" id="CHEBI:74269"/>
        <dbReference type="EC" id="2.1.1.221"/>
    </reaction>
</comment>
<dbReference type="Proteomes" id="UP000604046">
    <property type="component" value="Unassembled WGS sequence"/>
</dbReference>
<dbReference type="InterPro" id="IPR038459">
    <property type="entry name" value="MT_TRM10-typ_sf"/>
</dbReference>
<proteinExistence type="predicted"/>
<dbReference type="PROSITE" id="PS51675">
    <property type="entry name" value="SAM_MT_TRM10"/>
    <property type="match status" value="1"/>
</dbReference>
<feature type="domain" description="SAM-dependent MTase TRM10-type" evidence="9">
    <location>
        <begin position="111"/>
        <end position="302"/>
    </location>
</feature>
<gene>
    <name evidence="10" type="primary">Trmt10a</name>
    <name evidence="10" type="ORF">SNAT2548_LOCUS10136</name>
</gene>
<feature type="domain" description="C3H1-type" evidence="8">
    <location>
        <begin position="631"/>
        <end position="666"/>
    </location>
</feature>
<name>A0A812L0A3_9DINO</name>
<evidence type="ECO:0000256" key="4">
    <source>
        <dbReference type="ARBA" id="ARBA00022691"/>
    </source>
</evidence>
<evidence type="ECO:0000256" key="7">
    <source>
        <dbReference type="SAM" id="MobiDB-lite"/>
    </source>
</evidence>
<dbReference type="PANTHER" id="PTHR13563:SF13">
    <property type="entry name" value="TRNA METHYLTRANSFERASE 10 HOMOLOG A"/>
    <property type="match status" value="1"/>
</dbReference>
<feature type="compositionally biased region" description="Basic and acidic residues" evidence="7">
    <location>
        <begin position="51"/>
        <end position="60"/>
    </location>
</feature>
<dbReference type="AlphaFoldDB" id="A0A812L0A3"/>
<keyword evidence="2" id="KW-0489">Methyltransferase</keyword>
<evidence type="ECO:0000256" key="3">
    <source>
        <dbReference type="ARBA" id="ARBA00022679"/>
    </source>
</evidence>
<organism evidence="10 11">
    <name type="scientific">Symbiodinium natans</name>
    <dbReference type="NCBI Taxonomy" id="878477"/>
    <lineage>
        <taxon>Eukaryota</taxon>
        <taxon>Sar</taxon>
        <taxon>Alveolata</taxon>
        <taxon>Dinophyceae</taxon>
        <taxon>Suessiales</taxon>
        <taxon>Symbiodiniaceae</taxon>
        <taxon>Symbiodinium</taxon>
    </lineage>
</organism>
<evidence type="ECO:0000259" key="8">
    <source>
        <dbReference type="PROSITE" id="PS50103"/>
    </source>
</evidence>
<feature type="zinc finger region" description="C3H1-type" evidence="6">
    <location>
        <begin position="543"/>
        <end position="571"/>
    </location>
</feature>
<dbReference type="Pfam" id="PF25512">
    <property type="entry name" value="zf-CCCH_AtC3H23"/>
    <property type="match status" value="1"/>
</dbReference>
<dbReference type="Gene3D" id="3.40.1280.30">
    <property type="match status" value="1"/>
</dbReference>
<evidence type="ECO:0000256" key="5">
    <source>
        <dbReference type="ARBA" id="ARBA00048434"/>
    </source>
</evidence>
<dbReference type="GO" id="GO:0000049">
    <property type="term" value="F:tRNA binding"/>
    <property type="evidence" value="ECO:0007669"/>
    <property type="project" value="TreeGrafter"/>
</dbReference>
<dbReference type="Pfam" id="PF18384">
    <property type="entry name" value="zf_CCCH_5"/>
    <property type="match status" value="1"/>
</dbReference>
<dbReference type="InterPro" id="IPR028564">
    <property type="entry name" value="MT_TRM10-typ"/>
</dbReference>
<evidence type="ECO:0000256" key="1">
    <source>
        <dbReference type="ARBA" id="ARBA00012797"/>
    </source>
</evidence>
<comment type="caution">
    <text evidence="10">The sequence shown here is derived from an EMBL/GenBank/DDBJ whole genome shotgun (WGS) entry which is preliminary data.</text>
</comment>
<dbReference type="GO" id="GO:0002939">
    <property type="term" value="P:tRNA N1-guanine methylation"/>
    <property type="evidence" value="ECO:0007669"/>
    <property type="project" value="TreeGrafter"/>
</dbReference>
<dbReference type="InterPro" id="IPR057444">
    <property type="entry name" value="Znf-CCCH_AtC3H23-like"/>
</dbReference>
<keyword evidence="6" id="KW-0863">Zinc-finger</keyword>
<dbReference type="InterPro" id="IPR000571">
    <property type="entry name" value="Znf_CCCH"/>
</dbReference>
<evidence type="ECO:0000259" key="9">
    <source>
        <dbReference type="PROSITE" id="PS51675"/>
    </source>
</evidence>
<feature type="domain" description="C3H1-type" evidence="8">
    <location>
        <begin position="543"/>
        <end position="571"/>
    </location>
</feature>
<dbReference type="InterPro" id="IPR040594">
    <property type="entry name" value="UNK_Znf_1"/>
</dbReference>
<dbReference type="PANTHER" id="PTHR13563">
    <property type="entry name" value="TRNA (GUANINE-9-) METHYLTRANSFERASE"/>
    <property type="match status" value="1"/>
</dbReference>
<feature type="compositionally biased region" description="Acidic residues" evidence="7">
    <location>
        <begin position="17"/>
        <end position="37"/>
    </location>
</feature>
<keyword evidence="3" id="KW-0808">Transferase</keyword>
<dbReference type="EMBL" id="CAJNDS010000824">
    <property type="protein sequence ID" value="CAE7236092.1"/>
    <property type="molecule type" value="Genomic_DNA"/>
</dbReference>
<feature type="compositionally biased region" description="Acidic residues" evidence="7">
    <location>
        <begin position="1173"/>
        <end position="1186"/>
    </location>
</feature>
<keyword evidence="11" id="KW-1185">Reference proteome</keyword>
<dbReference type="PROSITE" id="PS50103">
    <property type="entry name" value="ZF_C3H1"/>
    <property type="match status" value="2"/>
</dbReference>
<evidence type="ECO:0000256" key="2">
    <source>
        <dbReference type="ARBA" id="ARBA00022603"/>
    </source>
</evidence>
<evidence type="ECO:0000313" key="10">
    <source>
        <dbReference type="EMBL" id="CAE7236092.1"/>
    </source>
</evidence>